<dbReference type="OrthoDB" id="47059at2759"/>
<comment type="caution">
    <text evidence="2">The sequence shown here is derived from an EMBL/GenBank/DDBJ whole genome shotgun (WGS) entry which is preliminary data.</text>
</comment>
<sequence length="208" mass="22580">MGERKARTLSKSHSAHARKMTAPGASNLTALLQSASTGSATFVRCPSATLGQLRGLNEAEWITLFTPFVPHPPSTVLARNMDPFEPLGRLLPRQVRHIPYRMDHGMTDTHVDFLHSSGAILVVVCSTENVLSHDPKAFEEQRQFAQDISRKASQDKSLANVPVIILLITNGSGRQAHEEGLKDAPALVTCNNYTTAALANAVKVMFGN</sequence>
<gene>
    <name evidence="2" type="ORF">EJ04DRAFT_142200</name>
</gene>
<feature type="compositionally biased region" description="Basic residues" evidence="1">
    <location>
        <begin position="7"/>
        <end position="19"/>
    </location>
</feature>
<accession>A0A9P4R5F7</accession>
<dbReference type="EMBL" id="ML996121">
    <property type="protein sequence ID" value="KAF2736806.1"/>
    <property type="molecule type" value="Genomic_DNA"/>
</dbReference>
<keyword evidence="3" id="KW-1185">Reference proteome</keyword>
<organism evidence="2 3">
    <name type="scientific">Polyplosphaeria fusca</name>
    <dbReference type="NCBI Taxonomy" id="682080"/>
    <lineage>
        <taxon>Eukaryota</taxon>
        <taxon>Fungi</taxon>
        <taxon>Dikarya</taxon>
        <taxon>Ascomycota</taxon>
        <taxon>Pezizomycotina</taxon>
        <taxon>Dothideomycetes</taxon>
        <taxon>Pleosporomycetidae</taxon>
        <taxon>Pleosporales</taxon>
        <taxon>Tetraplosphaeriaceae</taxon>
        <taxon>Polyplosphaeria</taxon>
    </lineage>
</organism>
<name>A0A9P4R5F7_9PLEO</name>
<dbReference type="AlphaFoldDB" id="A0A9P4R5F7"/>
<evidence type="ECO:0000256" key="1">
    <source>
        <dbReference type="SAM" id="MobiDB-lite"/>
    </source>
</evidence>
<reference evidence="2" key="1">
    <citation type="journal article" date="2020" name="Stud. Mycol.">
        <title>101 Dothideomycetes genomes: a test case for predicting lifestyles and emergence of pathogens.</title>
        <authorList>
            <person name="Haridas S."/>
            <person name="Albert R."/>
            <person name="Binder M."/>
            <person name="Bloem J."/>
            <person name="Labutti K."/>
            <person name="Salamov A."/>
            <person name="Andreopoulos B."/>
            <person name="Baker S."/>
            <person name="Barry K."/>
            <person name="Bills G."/>
            <person name="Bluhm B."/>
            <person name="Cannon C."/>
            <person name="Castanera R."/>
            <person name="Culley D."/>
            <person name="Daum C."/>
            <person name="Ezra D."/>
            <person name="Gonzalez J."/>
            <person name="Henrissat B."/>
            <person name="Kuo A."/>
            <person name="Liang C."/>
            <person name="Lipzen A."/>
            <person name="Lutzoni F."/>
            <person name="Magnuson J."/>
            <person name="Mondo S."/>
            <person name="Nolan M."/>
            <person name="Ohm R."/>
            <person name="Pangilinan J."/>
            <person name="Park H.-J."/>
            <person name="Ramirez L."/>
            <person name="Alfaro M."/>
            <person name="Sun H."/>
            <person name="Tritt A."/>
            <person name="Yoshinaga Y."/>
            <person name="Zwiers L.-H."/>
            <person name="Turgeon B."/>
            <person name="Goodwin S."/>
            <person name="Spatafora J."/>
            <person name="Crous P."/>
            <person name="Grigoriev I."/>
        </authorList>
    </citation>
    <scope>NUCLEOTIDE SEQUENCE</scope>
    <source>
        <strain evidence="2">CBS 125425</strain>
    </source>
</reference>
<protein>
    <submittedName>
        <fullName evidence="2">Uncharacterized protein</fullName>
    </submittedName>
</protein>
<evidence type="ECO:0000313" key="2">
    <source>
        <dbReference type="EMBL" id="KAF2736806.1"/>
    </source>
</evidence>
<feature type="region of interest" description="Disordered" evidence="1">
    <location>
        <begin position="1"/>
        <end position="22"/>
    </location>
</feature>
<proteinExistence type="predicted"/>
<dbReference type="Proteomes" id="UP000799444">
    <property type="component" value="Unassembled WGS sequence"/>
</dbReference>
<evidence type="ECO:0000313" key="3">
    <source>
        <dbReference type="Proteomes" id="UP000799444"/>
    </source>
</evidence>